<organism evidence="6">
    <name type="scientific">Camponotus floridanus</name>
    <name type="common">Florida carpenter ant</name>
    <dbReference type="NCBI Taxonomy" id="104421"/>
    <lineage>
        <taxon>Eukaryota</taxon>
        <taxon>Metazoa</taxon>
        <taxon>Ecdysozoa</taxon>
        <taxon>Arthropoda</taxon>
        <taxon>Hexapoda</taxon>
        <taxon>Insecta</taxon>
        <taxon>Pterygota</taxon>
        <taxon>Neoptera</taxon>
        <taxon>Endopterygota</taxon>
        <taxon>Hymenoptera</taxon>
        <taxon>Apocrita</taxon>
        <taxon>Aculeata</taxon>
        <taxon>Formicoidea</taxon>
        <taxon>Formicidae</taxon>
        <taxon>Formicinae</taxon>
        <taxon>Camponotus</taxon>
    </lineage>
</organism>
<keyword evidence="1" id="KW-0343">GTPase activation</keyword>
<accession>E2A575</accession>
<dbReference type="Gene3D" id="3.30.530.20">
    <property type="match status" value="1"/>
</dbReference>
<dbReference type="GO" id="GO:0008289">
    <property type="term" value="F:lipid binding"/>
    <property type="evidence" value="ECO:0007669"/>
    <property type="project" value="InterPro"/>
</dbReference>
<keyword evidence="6" id="KW-1185">Reference proteome</keyword>
<reference evidence="5 6" key="1">
    <citation type="journal article" date="2010" name="Science">
        <title>Genomic comparison of the ants Camponotus floridanus and Harpegnathos saltator.</title>
        <authorList>
            <person name="Bonasio R."/>
            <person name="Zhang G."/>
            <person name="Ye C."/>
            <person name="Mutti N.S."/>
            <person name="Fang X."/>
            <person name="Qin N."/>
            <person name="Donahue G."/>
            <person name="Yang P."/>
            <person name="Li Q."/>
            <person name="Li C."/>
            <person name="Zhang P."/>
            <person name="Huang Z."/>
            <person name="Berger S.L."/>
            <person name="Reinberg D."/>
            <person name="Wang J."/>
            <person name="Liebig J."/>
        </authorList>
    </citation>
    <scope>NUCLEOTIDE SEQUENCE [LARGE SCALE GENOMIC DNA]</scope>
    <source>
        <strain evidence="6">C129</strain>
    </source>
</reference>
<dbReference type="PROSITE" id="PS50848">
    <property type="entry name" value="START"/>
    <property type="match status" value="1"/>
</dbReference>
<dbReference type="GO" id="GO:0030036">
    <property type="term" value="P:actin cytoskeleton organization"/>
    <property type="evidence" value="ECO:0007669"/>
    <property type="project" value="TreeGrafter"/>
</dbReference>
<evidence type="ECO:0000259" key="3">
    <source>
        <dbReference type="PROSITE" id="PS50238"/>
    </source>
</evidence>
<dbReference type="PROSITE" id="PS50238">
    <property type="entry name" value="RHOGAP"/>
    <property type="match status" value="1"/>
</dbReference>
<evidence type="ECO:0000259" key="4">
    <source>
        <dbReference type="PROSITE" id="PS50848"/>
    </source>
</evidence>
<dbReference type="GO" id="GO:0005096">
    <property type="term" value="F:GTPase activator activity"/>
    <property type="evidence" value="ECO:0007669"/>
    <property type="project" value="UniProtKB-KW"/>
</dbReference>
<dbReference type="CDD" id="cd08869">
    <property type="entry name" value="START_RhoGAP"/>
    <property type="match status" value="1"/>
</dbReference>
<dbReference type="AlphaFoldDB" id="E2A575"/>
<keyword evidence="2" id="KW-0597">Phosphoprotein</keyword>
<dbReference type="SUPFAM" id="SSF55961">
    <property type="entry name" value="Bet v1-like"/>
    <property type="match status" value="1"/>
</dbReference>
<dbReference type="GO" id="GO:0035023">
    <property type="term" value="P:regulation of Rho protein signal transduction"/>
    <property type="evidence" value="ECO:0007669"/>
    <property type="project" value="TreeGrafter"/>
</dbReference>
<dbReference type="SUPFAM" id="SSF48350">
    <property type="entry name" value="GTPase activation domain, GAP"/>
    <property type="match status" value="1"/>
</dbReference>
<evidence type="ECO:0000256" key="1">
    <source>
        <dbReference type="ARBA" id="ARBA00022468"/>
    </source>
</evidence>
<dbReference type="PANTHER" id="PTHR12659">
    <property type="entry name" value="RHO-TYPE GTPASE ACTIVATING PROTEIN"/>
    <property type="match status" value="1"/>
</dbReference>
<feature type="domain" description="START" evidence="4">
    <location>
        <begin position="213"/>
        <end position="374"/>
    </location>
</feature>
<dbReference type="STRING" id="104421.E2A575"/>
<evidence type="ECO:0000313" key="6">
    <source>
        <dbReference type="Proteomes" id="UP000000311"/>
    </source>
</evidence>
<proteinExistence type="predicted"/>
<dbReference type="SMART" id="SM00324">
    <property type="entry name" value="RhoGAP"/>
    <property type="match status" value="1"/>
</dbReference>
<name>E2A575_CAMFO</name>
<evidence type="ECO:0000256" key="2">
    <source>
        <dbReference type="ARBA" id="ARBA00022553"/>
    </source>
</evidence>
<dbReference type="OMA" id="WHESSVE"/>
<dbReference type="InParanoid" id="E2A575"/>
<dbReference type="InterPro" id="IPR008936">
    <property type="entry name" value="Rho_GTPase_activation_prot"/>
</dbReference>
<dbReference type="Proteomes" id="UP000000311">
    <property type="component" value="Unassembled WGS sequence"/>
</dbReference>
<dbReference type="FunFam" id="3.30.530.20:FF:000009">
    <property type="entry name" value="StAR related lipid transfer domain containing 13"/>
    <property type="match status" value="1"/>
</dbReference>
<sequence length="404" mass="45952">MTETQGDNINFDGHQAYDVADLVKQYFRELPEALLTNKLSETFIAIFQHVPVELRPDAVQCVLLLLPDEHREALETLLDFLNHVASNSPYNQMTASNLAVCLAPSLFHFSHSNTNVTNRSSSVSPRRRKTVGIPDQRELSENKAAHDCLLHLVKMHRELFMVSSDMLTQCHFNYMEESIPVALEELGSELKQDWRGYLYACTTALLKEARENRSRGWVTVNNPADNTVEMAYKKVGDGHPLRLWRVSTEVEAPPNELLHRVLRERHIWDPQLLKYRLVNKLDTNVEVFQYATGNMSPLPARDYCVLRSWRNDLPKGACVIVETSVEHPDAPVMLGGTRGIVLASRYLIEPCGSGKSRIMHLSRVDTKGRTPEWYNKSYGHIAALHLSKIRNSFKHTTDGPESKV</sequence>
<evidence type="ECO:0000313" key="5">
    <source>
        <dbReference type="EMBL" id="EFN71418.1"/>
    </source>
</evidence>
<dbReference type="InterPro" id="IPR023393">
    <property type="entry name" value="START-like_dom_sf"/>
</dbReference>
<dbReference type="InterPro" id="IPR000198">
    <property type="entry name" value="RhoGAP_dom"/>
</dbReference>
<dbReference type="EMBL" id="GL436875">
    <property type="protein sequence ID" value="EFN71418.1"/>
    <property type="molecule type" value="Genomic_DNA"/>
</dbReference>
<dbReference type="PANTHER" id="PTHR12659:SF7">
    <property type="entry name" value="CROSSVEINLESS C, ISOFORM C"/>
    <property type="match status" value="1"/>
</dbReference>
<dbReference type="Gene3D" id="1.10.555.10">
    <property type="entry name" value="Rho GTPase activation protein"/>
    <property type="match status" value="1"/>
</dbReference>
<dbReference type="Pfam" id="PF01852">
    <property type="entry name" value="START"/>
    <property type="match status" value="1"/>
</dbReference>
<feature type="domain" description="Rho-GAP" evidence="3">
    <location>
        <begin position="1"/>
        <end position="160"/>
    </location>
</feature>
<protein>
    <submittedName>
        <fullName evidence="5">StAR-related lipid transfer protein 13</fullName>
    </submittedName>
</protein>
<dbReference type="OrthoDB" id="10003330at2759"/>
<dbReference type="InterPro" id="IPR002913">
    <property type="entry name" value="START_lipid-bd_dom"/>
</dbReference>
<gene>
    <name evidence="5" type="ORF">EAG_14761</name>
</gene>
<dbReference type="GO" id="GO:0007165">
    <property type="term" value="P:signal transduction"/>
    <property type="evidence" value="ECO:0007669"/>
    <property type="project" value="InterPro"/>
</dbReference>
<dbReference type="Pfam" id="PF00620">
    <property type="entry name" value="RhoGAP"/>
    <property type="match status" value="1"/>
</dbReference>
<dbReference type="SMART" id="SM00234">
    <property type="entry name" value="START"/>
    <property type="match status" value="1"/>
</dbReference>